<evidence type="ECO:0000256" key="5">
    <source>
        <dbReference type="ARBA" id="ARBA00023136"/>
    </source>
</evidence>
<comment type="subcellular location">
    <subcellularLocation>
        <location evidence="1">Cell membrane</location>
        <topology evidence="1">Multi-pass membrane protein</topology>
    </subcellularLocation>
</comment>
<feature type="transmembrane region" description="Helical" evidence="6">
    <location>
        <begin position="242"/>
        <end position="260"/>
    </location>
</feature>
<evidence type="ECO:0000256" key="3">
    <source>
        <dbReference type="ARBA" id="ARBA00022692"/>
    </source>
</evidence>
<dbReference type="KEGG" id="tal:Thal_1473"/>
<dbReference type="EMBL" id="CP001931">
    <property type="protein sequence ID" value="ADC90102.1"/>
    <property type="molecule type" value="Genomic_DNA"/>
</dbReference>
<evidence type="ECO:0000313" key="7">
    <source>
        <dbReference type="EMBL" id="ADC90102.1"/>
    </source>
</evidence>
<dbReference type="GO" id="GO:0005886">
    <property type="term" value="C:plasma membrane"/>
    <property type="evidence" value="ECO:0007669"/>
    <property type="project" value="UniProtKB-SubCell"/>
</dbReference>
<dbReference type="PANTHER" id="PTHR37693">
    <property type="entry name" value="PHOSPHATIDYLGLYCEROL LYSYLTRANSFERASE"/>
    <property type="match status" value="1"/>
</dbReference>
<evidence type="ECO:0000256" key="6">
    <source>
        <dbReference type="SAM" id="Phobius"/>
    </source>
</evidence>
<evidence type="ECO:0008006" key="9">
    <source>
        <dbReference type="Google" id="ProtNLM"/>
    </source>
</evidence>
<feature type="transmembrane region" description="Helical" evidence="6">
    <location>
        <begin position="206"/>
        <end position="230"/>
    </location>
</feature>
<feature type="transmembrane region" description="Helical" evidence="6">
    <location>
        <begin position="76"/>
        <end position="96"/>
    </location>
</feature>
<dbReference type="STRING" id="638303.Thal_1473"/>
<dbReference type="eggNOG" id="COG0392">
    <property type="taxonomic scope" value="Bacteria"/>
</dbReference>
<gene>
    <name evidence="7" type="ordered locus">Thal_1473</name>
</gene>
<feature type="transmembrane region" description="Helical" evidence="6">
    <location>
        <begin position="5"/>
        <end position="24"/>
    </location>
</feature>
<evidence type="ECO:0000256" key="4">
    <source>
        <dbReference type="ARBA" id="ARBA00022989"/>
    </source>
</evidence>
<feature type="transmembrane region" description="Helical" evidence="6">
    <location>
        <begin position="44"/>
        <end position="64"/>
    </location>
</feature>
<dbReference type="HOGENOM" id="CLU_039146_1_0_0"/>
<keyword evidence="2" id="KW-1003">Cell membrane</keyword>
<dbReference type="OrthoDB" id="1493331at2"/>
<keyword evidence="8" id="KW-1185">Reference proteome</keyword>
<dbReference type="AlphaFoldDB" id="D3SMX2"/>
<proteinExistence type="predicted"/>
<feature type="transmembrane region" description="Helical" evidence="6">
    <location>
        <begin position="116"/>
        <end position="140"/>
    </location>
</feature>
<evidence type="ECO:0000256" key="2">
    <source>
        <dbReference type="ARBA" id="ARBA00022475"/>
    </source>
</evidence>
<keyword evidence="3 6" id="KW-0812">Transmembrane</keyword>
<dbReference type="InterPro" id="IPR022791">
    <property type="entry name" value="L-PG_synthase/AglD"/>
</dbReference>
<sequence length="318" mass="35744">MSRGILYGLVLTLLLILGSLFYIVKKTFTREALTILFSLDKRYLLLSIICMAFYHTFDNLRLFVLARAVKLRYSFLYGYVVSLINTFGATITPAHLGGEFMSLYTLSRKGGRLHKVLSIVTVKTATGLSFFLLAFPFFLYDLYRDIQKAKQLGLILFVAAVLMLILYRVVRWGSNRASEGGFRKRLRYGFGRYIVYLRFFLRRGKLHLLGASISSVLLYVSFLLSGAFLLKAFGSTLPTEKMLIAQISLVYAIFASPTPGGSGVGELGGLSVFEPFLEPAAVGAFVILWRFITQYMSALLGGLLLSLLLLKDYISWER</sequence>
<feature type="transmembrane region" description="Helical" evidence="6">
    <location>
        <begin position="280"/>
        <end position="310"/>
    </location>
</feature>
<organism evidence="7 8">
    <name type="scientific">Thermocrinis albus (strain DSM 14484 / JCM 11386 / HI 11/12)</name>
    <dbReference type="NCBI Taxonomy" id="638303"/>
    <lineage>
        <taxon>Bacteria</taxon>
        <taxon>Pseudomonadati</taxon>
        <taxon>Aquificota</taxon>
        <taxon>Aquificia</taxon>
        <taxon>Aquificales</taxon>
        <taxon>Aquificaceae</taxon>
        <taxon>Thermocrinis</taxon>
    </lineage>
</organism>
<dbReference type="PANTHER" id="PTHR37693:SF1">
    <property type="entry name" value="INTEGRAL MEMBRANE PROTEIN"/>
    <property type="match status" value="1"/>
</dbReference>
<dbReference type="NCBIfam" id="TIGR00374">
    <property type="entry name" value="flippase-like domain"/>
    <property type="match status" value="1"/>
</dbReference>
<evidence type="ECO:0000313" key="8">
    <source>
        <dbReference type="Proteomes" id="UP000002043"/>
    </source>
</evidence>
<feature type="transmembrane region" description="Helical" evidence="6">
    <location>
        <begin position="152"/>
        <end position="170"/>
    </location>
</feature>
<dbReference type="Proteomes" id="UP000002043">
    <property type="component" value="Chromosome"/>
</dbReference>
<keyword evidence="5 6" id="KW-0472">Membrane</keyword>
<dbReference type="Pfam" id="PF03706">
    <property type="entry name" value="LPG_synthase_TM"/>
    <property type="match status" value="1"/>
</dbReference>
<name>D3SMX2_THEAH</name>
<accession>D3SMX2</accession>
<dbReference type="RefSeq" id="WP_012992508.1">
    <property type="nucleotide sequence ID" value="NC_013894.1"/>
</dbReference>
<protein>
    <recommendedName>
        <fullName evidence="9">Integral membrane protein</fullName>
    </recommendedName>
</protein>
<evidence type="ECO:0000256" key="1">
    <source>
        <dbReference type="ARBA" id="ARBA00004651"/>
    </source>
</evidence>
<keyword evidence="4 6" id="KW-1133">Transmembrane helix</keyword>
<reference evidence="8" key="1">
    <citation type="journal article" date="2010" name="Stand. Genomic Sci.">
        <title>Complete genome sequence of Thermocrinis albus type strain (HI 11/12T).</title>
        <authorList>
            <person name="Wirth R."/>
            <person name="Sikorski J."/>
            <person name="Brambilla E."/>
            <person name="Misra M."/>
            <person name="Lapidus A."/>
            <person name="Copeland A."/>
            <person name="Nolan M."/>
            <person name="Lucas S."/>
            <person name="Chen F."/>
            <person name="Tice H."/>
            <person name="Cheng J.F."/>
            <person name="Han C."/>
            <person name="Detter J.C."/>
            <person name="Tapia R."/>
            <person name="Bruce D."/>
            <person name="Goodwin L."/>
            <person name="Pitluck S."/>
            <person name="Pati A."/>
            <person name="Anderson I."/>
            <person name="Ivanova N."/>
            <person name="Mavromatis K."/>
            <person name="Mikhailova N."/>
            <person name="Chen A."/>
            <person name="Palaniappan K."/>
            <person name="Bilek Y."/>
            <person name="Hader T."/>
            <person name="Land M."/>
            <person name="Hauser L."/>
            <person name="Chang Y.J."/>
            <person name="Jeffries C.D."/>
            <person name="Tindall B.J."/>
            <person name="Rohde M."/>
            <person name="Goker M."/>
            <person name="Bristow J."/>
            <person name="Eisen J.A."/>
            <person name="Markowitz V."/>
            <person name="Hugenholtz P."/>
            <person name="Kyrpides N.C."/>
            <person name="Klenk H.P."/>
        </authorList>
    </citation>
    <scope>NUCLEOTIDE SEQUENCE [LARGE SCALE GENOMIC DNA]</scope>
    <source>
        <strain evidence="8">DSM 14484 / JCM 11386 / HI 11/12</strain>
    </source>
</reference>